<evidence type="ECO:0000313" key="10">
    <source>
        <dbReference type="Proteomes" id="UP000325395"/>
    </source>
</evidence>
<dbReference type="Pfam" id="PF05199">
    <property type="entry name" value="GMC_oxred_C"/>
    <property type="match status" value="1"/>
</dbReference>
<protein>
    <submittedName>
        <fullName evidence="9">Alcohol oxidase</fullName>
    </submittedName>
</protein>
<dbReference type="EMBL" id="ML735775">
    <property type="protein sequence ID" value="KAE8414979.1"/>
    <property type="molecule type" value="Genomic_DNA"/>
</dbReference>
<sequence length="605" mass="66480">MAVNTLYGPETLSQFLSVDFDYIIVGGGTAGLLLAARLTENPNIQVGVIEAGTSKKNDPNVDDPGRLARTLYNPEYDWLYQSTPQAGTNNKVHHVARGKLLGGSSGINYMAYCRPAAEDIDLWEKLGNKGWSWNELMPYYLKSQRLEMANSIPALQGQVLCPSLPQSHGHRGPISTSYPRRRAPFEDKIIRAFDETSNIPRAQDPWSGRPLGLYDHLSTISRDNGTTRSYAASAFLYPYFERENLKVLTEATACKVLLDEHSSKAKGVEFFCSDTMHRIFATMEIILSAGPVQSPRLLELSGIGNPELLRRANIDCILPLSEVGENLCEHPMTSITYALDETKSSRNNLHLSQVACDDDMSDGLSLMAFLPYSSLVSHKELKETVLKVTQSTQLLEQERCSVIARLRDPMSGALQFNGITALVDIGVGHMNQSKLISNTSTHEHTYYSFHVTVTSTLSRGSTHVTSPDPFAAPAIDLGLLRDPIDVELLSAGLEFADKVFSSSHVSEQVVTRVTPSPDVDLGDREQACRFVRDWTTSFNHILGTCAMGRVVDERLRVKGISGLRVVDASVIPTQISGNVMATVYAVAEKAADLIKEDHGLSTTNC</sequence>
<evidence type="ECO:0000256" key="3">
    <source>
        <dbReference type="ARBA" id="ARBA00022630"/>
    </source>
</evidence>
<evidence type="ECO:0000256" key="4">
    <source>
        <dbReference type="ARBA" id="ARBA00022827"/>
    </source>
</evidence>
<dbReference type="InterPro" id="IPR000172">
    <property type="entry name" value="GMC_OxRdtase_N"/>
</dbReference>
<dbReference type="SUPFAM" id="SSF54373">
    <property type="entry name" value="FAD-linked reductases, C-terminal domain"/>
    <property type="match status" value="1"/>
</dbReference>
<evidence type="ECO:0000256" key="2">
    <source>
        <dbReference type="ARBA" id="ARBA00010790"/>
    </source>
</evidence>
<keyword evidence="4 6" id="KW-0274">FAD</keyword>
<organism evidence="9 10">
    <name type="scientific">Aspergillus pseudocaelatus</name>
    <dbReference type="NCBI Taxonomy" id="1825620"/>
    <lineage>
        <taxon>Eukaryota</taxon>
        <taxon>Fungi</taxon>
        <taxon>Dikarya</taxon>
        <taxon>Ascomycota</taxon>
        <taxon>Pezizomycotina</taxon>
        <taxon>Eurotiomycetes</taxon>
        <taxon>Eurotiomycetidae</taxon>
        <taxon>Eurotiales</taxon>
        <taxon>Aspergillaceae</taxon>
        <taxon>Aspergillus</taxon>
        <taxon>Aspergillus subgen. Circumdati</taxon>
    </lineage>
</organism>
<evidence type="ECO:0000259" key="8">
    <source>
        <dbReference type="PROSITE" id="PS00624"/>
    </source>
</evidence>
<dbReference type="PROSITE" id="PS00624">
    <property type="entry name" value="GMC_OXRED_2"/>
    <property type="match status" value="1"/>
</dbReference>
<dbReference type="Pfam" id="PF00732">
    <property type="entry name" value="GMC_oxred_N"/>
    <property type="match status" value="1"/>
</dbReference>
<evidence type="ECO:0000256" key="5">
    <source>
        <dbReference type="ARBA" id="ARBA00023002"/>
    </source>
</evidence>
<feature type="domain" description="Glucose-methanol-choline oxidoreductase N-terminal" evidence="8">
    <location>
        <begin position="290"/>
        <end position="304"/>
    </location>
</feature>
<dbReference type="Gene3D" id="3.50.50.60">
    <property type="entry name" value="FAD/NAD(P)-binding domain"/>
    <property type="match status" value="1"/>
</dbReference>
<dbReference type="Gene3D" id="3.30.560.10">
    <property type="entry name" value="Glucose Oxidase, domain 3"/>
    <property type="match status" value="1"/>
</dbReference>
<dbReference type="PANTHER" id="PTHR11552">
    <property type="entry name" value="GLUCOSE-METHANOL-CHOLINE GMC OXIDOREDUCTASE"/>
    <property type="match status" value="1"/>
</dbReference>
<evidence type="ECO:0000256" key="1">
    <source>
        <dbReference type="ARBA" id="ARBA00001974"/>
    </source>
</evidence>
<gene>
    <name evidence="9" type="ORF">BDV36DRAFT_298498</name>
</gene>
<dbReference type="Proteomes" id="UP000325395">
    <property type="component" value="Unassembled WGS sequence"/>
</dbReference>
<comment type="cofactor">
    <cofactor evidence="1">
        <name>FAD</name>
        <dbReference type="ChEBI" id="CHEBI:57692"/>
    </cofactor>
</comment>
<dbReference type="SUPFAM" id="SSF51905">
    <property type="entry name" value="FAD/NAD(P)-binding domain"/>
    <property type="match status" value="1"/>
</dbReference>
<feature type="domain" description="Glucose-methanol-choline oxidoreductase N-terminal" evidence="7">
    <location>
        <begin position="98"/>
        <end position="121"/>
    </location>
</feature>
<dbReference type="InterPro" id="IPR012132">
    <property type="entry name" value="GMC_OxRdtase"/>
</dbReference>
<keyword evidence="5" id="KW-0560">Oxidoreductase</keyword>
<name>A0ABQ6WCU2_9EURO</name>
<dbReference type="InterPro" id="IPR007867">
    <property type="entry name" value="GMC_OxRtase_C"/>
</dbReference>
<keyword evidence="3 6" id="KW-0285">Flavoprotein</keyword>
<reference evidence="9 10" key="1">
    <citation type="submission" date="2019-04" db="EMBL/GenBank/DDBJ databases">
        <authorList>
            <consortium name="DOE Joint Genome Institute"/>
            <person name="Mondo S."/>
            <person name="Kjaerbolling I."/>
            <person name="Vesth T."/>
            <person name="Frisvad J.C."/>
            <person name="Nybo J.L."/>
            <person name="Theobald S."/>
            <person name="Kildgaard S."/>
            <person name="Isbrandt T."/>
            <person name="Kuo A."/>
            <person name="Sato A."/>
            <person name="Lyhne E.K."/>
            <person name="Kogle M.E."/>
            <person name="Wiebenga A."/>
            <person name="Kun R.S."/>
            <person name="Lubbers R.J."/>
            <person name="Makela M.R."/>
            <person name="Barry K."/>
            <person name="Chovatia M."/>
            <person name="Clum A."/>
            <person name="Daum C."/>
            <person name="Haridas S."/>
            <person name="He G."/>
            <person name="LaButti K."/>
            <person name="Lipzen A."/>
            <person name="Riley R."/>
            <person name="Salamov A."/>
            <person name="Simmons B.A."/>
            <person name="Magnuson J.K."/>
            <person name="Henrissat B."/>
            <person name="Mortensen U.H."/>
            <person name="Larsen T.O."/>
            <person name="Devries R.P."/>
            <person name="Grigoriev I.V."/>
            <person name="Machida M."/>
            <person name="Baker S.E."/>
            <person name="Andersen M.R."/>
            <person name="Cantor M.N."/>
            <person name="Hua S.X."/>
        </authorList>
    </citation>
    <scope>NUCLEOTIDE SEQUENCE [LARGE SCALE GENOMIC DNA]</scope>
    <source>
        <strain evidence="9 10">CBS 117616</strain>
    </source>
</reference>
<evidence type="ECO:0000313" key="9">
    <source>
        <dbReference type="EMBL" id="KAE8414979.1"/>
    </source>
</evidence>
<dbReference type="PROSITE" id="PS00623">
    <property type="entry name" value="GMC_OXRED_1"/>
    <property type="match status" value="1"/>
</dbReference>
<evidence type="ECO:0000259" key="7">
    <source>
        <dbReference type="PROSITE" id="PS00623"/>
    </source>
</evidence>
<accession>A0ABQ6WCU2</accession>
<keyword evidence="10" id="KW-1185">Reference proteome</keyword>
<dbReference type="InterPro" id="IPR036188">
    <property type="entry name" value="FAD/NAD-bd_sf"/>
</dbReference>
<proteinExistence type="inferred from homology"/>
<evidence type="ECO:0000256" key="6">
    <source>
        <dbReference type="RuleBase" id="RU003968"/>
    </source>
</evidence>
<dbReference type="PIRSF" id="PIRSF000137">
    <property type="entry name" value="Alcohol_oxidase"/>
    <property type="match status" value="1"/>
</dbReference>
<comment type="similarity">
    <text evidence="2 6">Belongs to the GMC oxidoreductase family.</text>
</comment>
<dbReference type="PANTHER" id="PTHR11552:SF201">
    <property type="entry name" value="GLUCOSE-METHANOL-CHOLINE OXIDOREDUCTASE N-TERMINAL DOMAIN-CONTAINING PROTEIN"/>
    <property type="match status" value="1"/>
</dbReference>